<dbReference type="SUPFAM" id="SSF82171">
    <property type="entry name" value="DPP6 N-terminal domain-like"/>
    <property type="match status" value="1"/>
</dbReference>
<evidence type="ECO:0000256" key="6">
    <source>
        <dbReference type="SAM" id="MobiDB-lite"/>
    </source>
</evidence>
<dbReference type="AlphaFoldDB" id="A0A167M7C9"/>
<evidence type="ECO:0000313" key="10">
    <source>
        <dbReference type="EMBL" id="OAA54029.1"/>
    </source>
</evidence>
<dbReference type="InterPro" id="IPR019775">
    <property type="entry name" value="WD40_repeat_CS"/>
</dbReference>
<dbReference type="GO" id="GO:0043596">
    <property type="term" value="C:nuclear replication fork"/>
    <property type="evidence" value="ECO:0007669"/>
    <property type="project" value="TreeGrafter"/>
</dbReference>
<name>A0A167M7C9_CORFA</name>
<evidence type="ECO:0000313" key="11">
    <source>
        <dbReference type="Proteomes" id="UP000076744"/>
    </source>
</evidence>
<dbReference type="Pfam" id="PF12341">
    <property type="entry name" value="Mcl1_mid"/>
    <property type="match status" value="1"/>
</dbReference>
<dbReference type="PROSITE" id="PS50082">
    <property type="entry name" value="WD_REPEATS_2"/>
    <property type="match status" value="1"/>
</dbReference>
<dbReference type="GeneID" id="30024801"/>
<feature type="domain" description="WDHD1/CFT4 helical bundle" evidence="8">
    <location>
        <begin position="771"/>
        <end position="874"/>
    </location>
</feature>
<evidence type="ECO:0000256" key="2">
    <source>
        <dbReference type="ARBA" id="ARBA00022574"/>
    </source>
</evidence>
<feature type="domain" description="WDHD1/CFT4 second beta-propeller" evidence="7">
    <location>
        <begin position="426"/>
        <end position="717"/>
    </location>
</feature>
<dbReference type="EMBL" id="AZHB01000031">
    <property type="protein sequence ID" value="OAA54029.1"/>
    <property type="molecule type" value="Genomic_DNA"/>
</dbReference>
<dbReference type="Gene3D" id="2.130.10.10">
    <property type="entry name" value="YVTN repeat-like/Quinoprotein amine dehydrogenase"/>
    <property type="match status" value="2"/>
</dbReference>
<dbReference type="OrthoDB" id="427368at2759"/>
<evidence type="ECO:0000259" key="8">
    <source>
        <dbReference type="Pfam" id="PF20946"/>
    </source>
</evidence>
<keyword evidence="2 5" id="KW-0853">WD repeat</keyword>
<protein>
    <submittedName>
        <fullName evidence="10">WD40 repeat-like-containing domain protein</fullName>
    </submittedName>
</protein>
<evidence type="ECO:0000256" key="4">
    <source>
        <dbReference type="ARBA" id="ARBA00023242"/>
    </source>
</evidence>
<dbReference type="InterPro" id="IPR057646">
    <property type="entry name" value="WD40_WDHD1_1st"/>
</dbReference>
<dbReference type="Proteomes" id="UP000076744">
    <property type="component" value="Unassembled WGS sequence"/>
</dbReference>
<feature type="compositionally biased region" description="Acidic residues" evidence="6">
    <location>
        <begin position="738"/>
        <end position="767"/>
    </location>
</feature>
<evidence type="ECO:0000256" key="3">
    <source>
        <dbReference type="ARBA" id="ARBA00022737"/>
    </source>
</evidence>
<feature type="region of interest" description="Disordered" evidence="6">
    <location>
        <begin position="333"/>
        <end position="371"/>
    </location>
</feature>
<evidence type="ECO:0000256" key="1">
    <source>
        <dbReference type="ARBA" id="ARBA00004123"/>
    </source>
</evidence>
<sequence length="881" mass="97680">MDSTLAPRPRPRPAHTQGTTRCAYTPDGGRLVTVGSNNTIRLYVTGSDGEPTNIDDCQEQNVAVAANRTDFVVGSEDGTVSLFSLASATFERFLLRTSLPVRDVALPADGNNHWCAVASDELTVKLVDTRDPSRVRHLREHGRPARHVSFDPRGGLLALSGTDGILYVYSLTAEEPELIRKVDGVIGALDADASASSKAAWHPDGRALAVPTPTRDIQVISRGDWEKQRCFADGHLGDVTALAWSPNGALLASAGKDGKILVWETKTQSVLQRADFANVVDMCWHPRKNILSFTTSDGEVYIYPDFLGEACAPLLKLPLQPAPFIHDPLSEISGNRQAQLPPPPGAENGGHKSHDQLPTRGRRDSLGSLDSYLGGGNADDDDFVVDDDNAGYAPGLLSKRGRDADDDGGRSSKRRYLPQGGPIYHEPFQPGSTPWQGNRRYLCLNLVGFVWTVDQDAHYTVTVEFYDHELQRDFHFTDTFHYDRACLNERGALFACPPRDNGQQPATLYYRPHESWTQRLDWRIELPRGEAVTAMSLSESFITVTTDAGYVRVYTLFGVPCRVYRSKSTPMVTCASWRDYVLTVGNGPLGPDGSARLLYTIENVKRDEICQNEDTLALPPGATLKSVFFSDNGDPCIYDSTGTLLTLLHWRQPSRACWVPLLDTKLLPRLASGRKHETYFPIAVADDKFHCIILKGGDKYPYFPRPLLSEFDFSIPLSAPKVKEPKPKKTKQPRADGEDLGSDVDEDEEMQEDDDDDDDDDEVEELSETTKLEQTFMLKGVQAAQTRDLFDATSGGHAQRSLLARLELEIDKTLLQLLAVECREGEERGMRALEMVQLMRDRTGRMMEAASKVAERYGRTILGDKIREVGEKRASGEDDDF</sequence>
<dbReference type="InterPro" id="IPR048591">
    <property type="entry name" value="WDHD1/CFT4_hel"/>
</dbReference>
<dbReference type="SUPFAM" id="SSF50978">
    <property type="entry name" value="WD40 repeat-like"/>
    <property type="match status" value="1"/>
</dbReference>
<accession>A0A167M7C9</accession>
<dbReference type="SMART" id="SM00320">
    <property type="entry name" value="WD40"/>
    <property type="match status" value="6"/>
</dbReference>
<dbReference type="Pfam" id="PF24817">
    <property type="entry name" value="WD40_WDHD1_1st"/>
    <property type="match status" value="1"/>
</dbReference>
<dbReference type="InterPro" id="IPR015943">
    <property type="entry name" value="WD40/YVTN_repeat-like_dom_sf"/>
</dbReference>
<comment type="caution">
    <text evidence="10">The sequence shown here is derived from an EMBL/GenBank/DDBJ whole genome shotgun (WGS) entry which is preliminary data.</text>
</comment>
<feature type="region of interest" description="Disordered" evidence="6">
    <location>
        <begin position="722"/>
        <end position="769"/>
    </location>
</feature>
<keyword evidence="4" id="KW-0539">Nucleus</keyword>
<dbReference type="PANTHER" id="PTHR19932">
    <property type="entry name" value="WD REPEAT AND HMG-BOX DNA BINDING PROTEIN"/>
    <property type="match status" value="1"/>
</dbReference>
<dbReference type="GO" id="GO:0003682">
    <property type="term" value="F:chromatin binding"/>
    <property type="evidence" value="ECO:0007669"/>
    <property type="project" value="TreeGrafter"/>
</dbReference>
<gene>
    <name evidence="10" type="ORF">ISF_08509</name>
</gene>
<proteinExistence type="predicted"/>
<dbReference type="STRING" id="1081104.A0A167M7C9"/>
<dbReference type="InterPro" id="IPR036322">
    <property type="entry name" value="WD40_repeat_dom_sf"/>
</dbReference>
<feature type="repeat" description="WD" evidence="5">
    <location>
        <begin position="232"/>
        <end position="273"/>
    </location>
</feature>
<organism evidence="10 11">
    <name type="scientific">Cordyceps fumosorosea (strain ARSEF 2679)</name>
    <name type="common">Isaria fumosorosea</name>
    <dbReference type="NCBI Taxonomy" id="1081104"/>
    <lineage>
        <taxon>Eukaryota</taxon>
        <taxon>Fungi</taxon>
        <taxon>Dikarya</taxon>
        <taxon>Ascomycota</taxon>
        <taxon>Pezizomycotina</taxon>
        <taxon>Sordariomycetes</taxon>
        <taxon>Hypocreomycetidae</taxon>
        <taxon>Hypocreales</taxon>
        <taxon>Cordycipitaceae</taxon>
        <taxon>Cordyceps</taxon>
    </lineage>
</organism>
<dbReference type="GO" id="GO:0006281">
    <property type="term" value="P:DNA repair"/>
    <property type="evidence" value="ECO:0007669"/>
    <property type="project" value="TreeGrafter"/>
</dbReference>
<feature type="compositionally biased region" description="Basic and acidic residues" evidence="6">
    <location>
        <begin position="722"/>
        <end position="737"/>
    </location>
</feature>
<dbReference type="InterPro" id="IPR001680">
    <property type="entry name" value="WD40_rpt"/>
</dbReference>
<evidence type="ECO:0000256" key="5">
    <source>
        <dbReference type="PROSITE-ProRule" id="PRU00221"/>
    </source>
</evidence>
<dbReference type="RefSeq" id="XP_018700712.1">
    <property type="nucleotide sequence ID" value="XM_018852112.1"/>
</dbReference>
<keyword evidence="11" id="KW-1185">Reference proteome</keyword>
<dbReference type="PROSITE" id="PS50294">
    <property type="entry name" value="WD_REPEATS_REGION"/>
    <property type="match status" value="1"/>
</dbReference>
<feature type="region of interest" description="Disordered" evidence="6">
    <location>
        <begin position="1"/>
        <end position="28"/>
    </location>
</feature>
<evidence type="ECO:0000259" key="9">
    <source>
        <dbReference type="Pfam" id="PF24817"/>
    </source>
</evidence>
<dbReference type="PROSITE" id="PS00678">
    <property type="entry name" value="WD_REPEATS_1"/>
    <property type="match status" value="1"/>
</dbReference>
<feature type="compositionally biased region" description="Basic and acidic residues" evidence="6">
    <location>
        <begin position="400"/>
        <end position="410"/>
    </location>
</feature>
<feature type="compositionally biased region" description="Basic and acidic residues" evidence="6">
    <location>
        <begin position="349"/>
        <end position="365"/>
    </location>
</feature>
<keyword evidence="3" id="KW-0677">Repeat</keyword>
<feature type="domain" description="WDHD1 first WD40" evidence="9">
    <location>
        <begin position="12"/>
        <end position="300"/>
    </location>
</feature>
<dbReference type="GO" id="GO:0006261">
    <property type="term" value="P:DNA-templated DNA replication"/>
    <property type="evidence" value="ECO:0007669"/>
    <property type="project" value="TreeGrafter"/>
</dbReference>
<evidence type="ECO:0000259" key="7">
    <source>
        <dbReference type="Pfam" id="PF12341"/>
    </source>
</evidence>
<dbReference type="GO" id="GO:0000278">
    <property type="term" value="P:mitotic cell cycle"/>
    <property type="evidence" value="ECO:0007669"/>
    <property type="project" value="TreeGrafter"/>
</dbReference>
<dbReference type="PANTHER" id="PTHR19932:SF10">
    <property type="entry name" value="WD REPEAT AND HMG-BOX DNA-BINDING PROTEIN 1"/>
    <property type="match status" value="1"/>
</dbReference>
<dbReference type="Pfam" id="PF20946">
    <property type="entry name" value="Ctf4_C"/>
    <property type="match status" value="1"/>
</dbReference>
<reference evidence="10 11" key="1">
    <citation type="journal article" date="2016" name="Genome Biol. Evol.">
        <title>Divergent and convergent evolution of fungal pathogenicity.</title>
        <authorList>
            <person name="Shang Y."/>
            <person name="Xiao G."/>
            <person name="Zheng P."/>
            <person name="Cen K."/>
            <person name="Zhan S."/>
            <person name="Wang C."/>
        </authorList>
    </citation>
    <scope>NUCLEOTIDE SEQUENCE [LARGE SCALE GENOMIC DNA]</scope>
    <source>
        <strain evidence="10 11">ARSEF 2679</strain>
    </source>
</reference>
<feature type="region of interest" description="Disordered" evidence="6">
    <location>
        <begin position="394"/>
        <end position="431"/>
    </location>
</feature>
<comment type="subcellular location">
    <subcellularLocation>
        <location evidence="1">Nucleus</location>
    </subcellularLocation>
</comment>
<dbReference type="InterPro" id="IPR022100">
    <property type="entry name" value="WDHD1/CFT4_beta-prop_2nd"/>
</dbReference>